<sequence>MNHSKILKFHDSFINSDGIYLISEYCEDGNLKQYIEKNKRNISKENILQIMMQIRQGLNYLDHLYIIHCDLKPANIYFKKQNDINSLVIGDFGLSQQNEINGYQNRIMGSVGYIAPEILSKEHFYSESCDIYSYGIIFYQLLVNQIEYKDLIDKNYRVFDQQGNFQFDQSITHPTGQIFMSQKCIPILK</sequence>
<comment type="caution">
    <text evidence="7">The sequence shown here is derived from an EMBL/GenBank/DDBJ whole genome shotgun (WGS) entry which is preliminary data.</text>
</comment>
<proteinExistence type="predicted"/>
<evidence type="ECO:0000256" key="4">
    <source>
        <dbReference type="ARBA" id="ARBA00022777"/>
    </source>
</evidence>
<dbReference type="InterPro" id="IPR011009">
    <property type="entry name" value="Kinase-like_dom_sf"/>
</dbReference>
<dbReference type="OMA" id="PAHASTM"/>
<keyword evidence="8" id="KW-1185">Reference proteome</keyword>
<keyword evidence="1" id="KW-0723">Serine/threonine-protein kinase</keyword>
<dbReference type="PANTHER" id="PTHR24345">
    <property type="entry name" value="SERINE/THREONINE-PROTEIN KINASE PLK"/>
    <property type="match status" value="1"/>
</dbReference>
<dbReference type="PROSITE" id="PS50011">
    <property type="entry name" value="PROTEIN_KINASE_DOM"/>
    <property type="match status" value="1"/>
</dbReference>
<evidence type="ECO:0000256" key="5">
    <source>
        <dbReference type="ARBA" id="ARBA00022840"/>
    </source>
</evidence>
<evidence type="ECO:0000256" key="2">
    <source>
        <dbReference type="ARBA" id="ARBA00022679"/>
    </source>
</evidence>
<dbReference type="GO" id="GO:0005634">
    <property type="term" value="C:nucleus"/>
    <property type="evidence" value="ECO:0007669"/>
    <property type="project" value="TreeGrafter"/>
</dbReference>
<evidence type="ECO:0000256" key="1">
    <source>
        <dbReference type="ARBA" id="ARBA00022527"/>
    </source>
</evidence>
<dbReference type="SUPFAM" id="SSF56112">
    <property type="entry name" value="Protein kinase-like (PK-like)"/>
    <property type="match status" value="1"/>
</dbReference>
<evidence type="ECO:0000313" key="8">
    <source>
        <dbReference type="Proteomes" id="UP000054937"/>
    </source>
</evidence>
<keyword evidence="2" id="KW-0808">Transferase</keyword>
<dbReference type="InParanoid" id="A0A0V0QR79"/>
<dbReference type="GO" id="GO:0004674">
    <property type="term" value="F:protein serine/threonine kinase activity"/>
    <property type="evidence" value="ECO:0007669"/>
    <property type="project" value="UniProtKB-KW"/>
</dbReference>
<dbReference type="AlphaFoldDB" id="A0A0V0QR79"/>
<dbReference type="PANTHER" id="PTHR24345:SF0">
    <property type="entry name" value="CELL CYCLE SERINE_THREONINE-PROTEIN KINASE CDC5_MSD2"/>
    <property type="match status" value="1"/>
</dbReference>
<dbReference type="SMART" id="SM00220">
    <property type="entry name" value="S_TKc"/>
    <property type="match status" value="1"/>
</dbReference>
<keyword evidence="4 7" id="KW-0418">Kinase</keyword>
<dbReference type="Proteomes" id="UP000054937">
    <property type="component" value="Unassembled WGS sequence"/>
</dbReference>
<organism evidence="7 8">
    <name type="scientific">Pseudocohnilembus persalinus</name>
    <name type="common">Ciliate</name>
    <dbReference type="NCBI Taxonomy" id="266149"/>
    <lineage>
        <taxon>Eukaryota</taxon>
        <taxon>Sar</taxon>
        <taxon>Alveolata</taxon>
        <taxon>Ciliophora</taxon>
        <taxon>Intramacronucleata</taxon>
        <taxon>Oligohymenophorea</taxon>
        <taxon>Scuticociliatia</taxon>
        <taxon>Philasterida</taxon>
        <taxon>Pseudocohnilembidae</taxon>
        <taxon>Pseudocohnilembus</taxon>
    </lineage>
</organism>
<feature type="domain" description="Protein kinase" evidence="6">
    <location>
        <begin position="1"/>
        <end position="189"/>
    </location>
</feature>
<evidence type="ECO:0000256" key="3">
    <source>
        <dbReference type="ARBA" id="ARBA00022741"/>
    </source>
</evidence>
<reference evidence="7 8" key="1">
    <citation type="journal article" date="2015" name="Sci. Rep.">
        <title>Genome of the facultative scuticociliatosis pathogen Pseudocohnilembus persalinus provides insight into its virulence through horizontal gene transfer.</title>
        <authorList>
            <person name="Xiong J."/>
            <person name="Wang G."/>
            <person name="Cheng J."/>
            <person name="Tian M."/>
            <person name="Pan X."/>
            <person name="Warren A."/>
            <person name="Jiang C."/>
            <person name="Yuan D."/>
            <person name="Miao W."/>
        </authorList>
    </citation>
    <scope>NUCLEOTIDE SEQUENCE [LARGE SCALE GENOMIC DNA]</scope>
    <source>
        <strain evidence="7">36N120E</strain>
    </source>
</reference>
<keyword evidence="5" id="KW-0067">ATP-binding</keyword>
<dbReference type="OrthoDB" id="40902at2759"/>
<dbReference type="Pfam" id="PF00069">
    <property type="entry name" value="Pkinase"/>
    <property type="match status" value="1"/>
</dbReference>
<dbReference type="Gene3D" id="1.10.510.10">
    <property type="entry name" value="Transferase(Phosphotransferase) domain 1"/>
    <property type="match status" value="1"/>
</dbReference>
<evidence type="ECO:0000313" key="7">
    <source>
        <dbReference type="EMBL" id="KRX04758.1"/>
    </source>
</evidence>
<name>A0A0V0QR79_PSEPJ</name>
<protein>
    <submittedName>
        <fullName evidence="7">Protein kinase-like domain</fullName>
    </submittedName>
</protein>
<evidence type="ECO:0000259" key="6">
    <source>
        <dbReference type="PROSITE" id="PS50011"/>
    </source>
</evidence>
<gene>
    <name evidence="7" type="ORF">PPERSA_11814</name>
</gene>
<dbReference type="EMBL" id="LDAU01000111">
    <property type="protein sequence ID" value="KRX04758.1"/>
    <property type="molecule type" value="Genomic_DNA"/>
</dbReference>
<accession>A0A0V0QR79</accession>
<dbReference type="PROSITE" id="PS00108">
    <property type="entry name" value="PROTEIN_KINASE_ST"/>
    <property type="match status" value="1"/>
</dbReference>
<dbReference type="InterPro" id="IPR000719">
    <property type="entry name" value="Prot_kinase_dom"/>
</dbReference>
<dbReference type="InterPro" id="IPR008271">
    <property type="entry name" value="Ser/Thr_kinase_AS"/>
</dbReference>
<keyword evidence="3" id="KW-0547">Nucleotide-binding</keyword>
<dbReference type="GO" id="GO:0005524">
    <property type="term" value="F:ATP binding"/>
    <property type="evidence" value="ECO:0007669"/>
    <property type="project" value="UniProtKB-KW"/>
</dbReference>